<name>A0A0X1KPF2_9THEM</name>
<gene>
    <name evidence="8" type="primary">comB</name>
    <name evidence="9" type="ORF">AJ81_02060</name>
</gene>
<dbReference type="FunFam" id="3.90.1560.10:FF:000001">
    <property type="entry name" value="Probable 2-phosphosulfolactate phosphatase"/>
    <property type="match status" value="1"/>
</dbReference>
<dbReference type="Gene3D" id="3.90.1560.10">
    <property type="entry name" value="ComB-like"/>
    <property type="match status" value="1"/>
</dbReference>
<dbReference type="Pfam" id="PF04029">
    <property type="entry name" value="2-ph_phosp"/>
    <property type="match status" value="1"/>
</dbReference>
<dbReference type="STRING" id="1123384.AJ81_02060"/>
<dbReference type="PATRIC" id="fig|1123384.7.peg.408"/>
<comment type="cofactor">
    <cofactor evidence="1 8">
        <name>Mg(2+)</name>
        <dbReference type="ChEBI" id="CHEBI:18420"/>
    </cofactor>
</comment>
<dbReference type="PaxDb" id="1123384-AJ81_02060"/>
<evidence type="ECO:0000313" key="10">
    <source>
        <dbReference type="Proteomes" id="UP000077469"/>
    </source>
</evidence>
<evidence type="ECO:0000256" key="3">
    <source>
        <dbReference type="ARBA" id="ARBA00012953"/>
    </source>
</evidence>
<dbReference type="PANTHER" id="PTHR37311">
    <property type="entry name" value="2-PHOSPHOSULFOLACTATE PHOSPHATASE-RELATED"/>
    <property type="match status" value="1"/>
</dbReference>
<dbReference type="KEGG" id="phy:AJ81_02060"/>
<dbReference type="GO" id="GO:0050532">
    <property type="term" value="F:2-phosphosulfolactate phosphatase activity"/>
    <property type="evidence" value="ECO:0007669"/>
    <property type="project" value="UniProtKB-UniRule"/>
</dbReference>
<keyword evidence="6 8" id="KW-0460">Magnesium</keyword>
<evidence type="ECO:0000256" key="6">
    <source>
        <dbReference type="ARBA" id="ARBA00022842"/>
    </source>
</evidence>
<evidence type="ECO:0000256" key="1">
    <source>
        <dbReference type="ARBA" id="ARBA00001946"/>
    </source>
</evidence>
<organism evidence="9 10">
    <name type="scientific">Pseudothermotoga hypogea DSM 11164 = NBRC 106472</name>
    <dbReference type="NCBI Taxonomy" id="1123384"/>
    <lineage>
        <taxon>Bacteria</taxon>
        <taxon>Thermotogati</taxon>
        <taxon>Thermotogota</taxon>
        <taxon>Thermotogae</taxon>
        <taxon>Thermotogales</taxon>
        <taxon>Thermotogaceae</taxon>
        <taxon>Pseudothermotoga</taxon>
    </lineage>
</organism>
<evidence type="ECO:0000313" key="9">
    <source>
        <dbReference type="EMBL" id="AJC73188.1"/>
    </source>
</evidence>
<comment type="catalytic activity">
    <reaction evidence="7 8">
        <text>(2R)-O-phospho-3-sulfolactate + H2O = (2R)-3-sulfolactate + phosphate</text>
        <dbReference type="Rhea" id="RHEA:23416"/>
        <dbReference type="ChEBI" id="CHEBI:15377"/>
        <dbReference type="ChEBI" id="CHEBI:15597"/>
        <dbReference type="ChEBI" id="CHEBI:43474"/>
        <dbReference type="ChEBI" id="CHEBI:58738"/>
        <dbReference type="EC" id="3.1.3.71"/>
    </reaction>
</comment>
<keyword evidence="5 8" id="KW-0378">Hydrolase</keyword>
<sequence>MIDVIFVPKQKVKSDVCVLIDVLRATSVIVTALANGAVSVKPVSNVRKALAEKTSNMLVCGERKSVKPRGFDLGNSPTEYSRERVAGKRIVLTTSNGTRAVEKIECKILYAASFLNLSAVVQQLRRHRHFTLVCSGQNGGIAVEDVLCAGAIVAMCGAKEKSDSALIAESVWKCSDSVFRSLCESKHGQELIEIGFLKDIEYCSQIDIHPIVPVFDGTSFTLRKTAQSGQV</sequence>
<evidence type="ECO:0000256" key="8">
    <source>
        <dbReference type="HAMAP-Rule" id="MF_00490"/>
    </source>
</evidence>
<evidence type="ECO:0000256" key="5">
    <source>
        <dbReference type="ARBA" id="ARBA00022801"/>
    </source>
</evidence>
<comment type="similarity">
    <text evidence="2 8">Belongs to the ComB family.</text>
</comment>
<dbReference type="NCBIfam" id="NF002057">
    <property type="entry name" value="PRK00886.1-6"/>
    <property type="match status" value="1"/>
</dbReference>
<reference evidence="9 10" key="1">
    <citation type="submission" date="2014-01" db="EMBL/GenBank/DDBJ databases">
        <title>Genome sequencing of Thermotog hypogea.</title>
        <authorList>
            <person name="Zhang X."/>
            <person name="Alvare G."/>
            <person name="Fristensky B."/>
            <person name="Chen L."/>
            <person name="Suen T."/>
            <person name="Chen Q."/>
            <person name="Ma K."/>
        </authorList>
    </citation>
    <scope>NUCLEOTIDE SEQUENCE [LARGE SCALE GENOMIC DNA]</scope>
    <source>
        <strain evidence="9 10">DSM 11164</strain>
    </source>
</reference>
<evidence type="ECO:0000256" key="2">
    <source>
        <dbReference type="ARBA" id="ARBA00009997"/>
    </source>
</evidence>
<dbReference type="InterPro" id="IPR005238">
    <property type="entry name" value="ComB-like"/>
</dbReference>
<dbReference type="PANTHER" id="PTHR37311:SF1">
    <property type="entry name" value="2-PHOSPHOSULFOLACTATE PHOSPHATASE-RELATED"/>
    <property type="match status" value="1"/>
</dbReference>
<dbReference type="InterPro" id="IPR036702">
    <property type="entry name" value="ComB-like_sf"/>
</dbReference>
<accession>A0A0X1KPF2</accession>
<dbReference type="GO" id="GO:0000287">
    <property type="term" value="F:magnesium ion binding"/>
    <property type="evidence" value="ECO:0007669"/>
    <property type="project" value="UniProtKB-UniRule"/>
</dbReference>
<dbReference type="EC" id="3.1.3.71" evidence="3 8"/>
<proteinExistence type="inferred from homology"/>
<keyword evidence="10" id="KW-1185">Reference proteome</keyword>
<evidence type="ECO:0000256" key="7">
    <source>
        <dbReference type="ARBA" id="ARBA00033711"/>
    </source>
</evidence>
<dbReference type="SUPFAM" id="SSF142823">
    <property type="entry name" value="ComB-like"/>
    <property type="match status" value="1"/>
</dbReference>
<dbReference type="OrthoDB" id="4913at2"/>
<dbReference type="GO" id="GO:0050545">
    <property type="term" value="F:sulfopyruvate decarboxylase activity"/>
    <property type="evidence" value="ECO:0007669"/>
    <property type="project" value="TreeGrafter"/>
</dbReference>
<dbReference type="EMBL" id="CP007141">
    <property type="protein sequence ID" value="AJC73188.1"/>
    <property type="molecule type" value="Genomic_DNA"/>
</dbReference>
<dbReference type="HAMAP" id="MF_00490">
    <property type="entry name" value="ComB"/>
    <property type="match status" value="1"/>
</dbReference>
<protein>
    <recommendedName>
        <fullName evidence="4 8">Probable 2-phosphosulfolactate phosphatase</fullName>
        <ecNumber evidence="3 8">3.1.3.71</ecNumber>
    </recommendedName>
</protein>
<dbReference type="AlphaFoldDB" id="A0A0X1KPF2"/>
<evidence type="ECO:0000256" key="4">
    <source>
        <dbReference type="ARBA" id="ARBA00021948"/>
    </source>
</evidence>
<dbReference type="Proteomes" id="UP000077469">
    <property type="component" value="Chromosome"/>
</dbReference>